<dbReference type="SUPFAM" id="SSF51445">
    <property type="entry name" value="(Trans)glycosidases"/>
    <property type="match status" value="1"/>
</dbReference>
<dbReference type="GO" id="GO:0045493">
    <property type="term" value="P:xylan catabolic process"/>
    <property type="evidence" value="ECO:0007669"/>
    <property type="project" value="InterPro"/>
</dbReference>
<dbReference type="InterPro" id="IPR011099">
    <property type="entry name" value="Glyco_hydro_67_C"/>
</dbReference>
<dbReference type="Pfam" id="PF07477">
    <property type="entry name" value="Glyco_hydro_67C"/>
    <property type="match status" value="1"/>
</dbReference>
<organism evidence="3 4">
    <name type="scientific">Sediminihabitans luteus</name>
    <dbReference type="NCBI Taxonomy" id="1138585"/>
    <lineage>
        <taxon>Bacteria</taxon>
        <taxon>Bacillati</taxon>
        <taxon>Actinomycetota</taxon>
        <taxon>Actinomycetes</taxon>
        <taxon>Micrococcales</taxon>
        <taxon>Cellulomonadaceae</taxon>
        <taxon>Sediminihabitans</taxon>
    </lineage>
</organism>
<accession>A0A2M9D159</accession>
<reference evidence="3 4" key="1">
    <citation type="submission" date="2017-11" db="EMBL/GenBank/DDBJ databases">
        <title>Genomic Encyclopedia of Archaeal and Bacterial Type Strains, Phase II (KMG-II): From Individual Species to Whole Genera.</title>
        <authorList>
            <person name="Goeker M."/>
        </authorList>
    </citation>
    <scope>NUCLEOTIDE SEQUENCE [LARGE SCALE GENOMIC DNA]</scope>
    <source>
        <strain evidence="3 4">DSM 25478</strain>
    </source>
</reference>
<dbReference type="Proteomes" id="UP000231693">
    <property type="component" value="Unassembled WGS sequence"/>
</dbReference>
<keyword evidence="1" id="KW-0812">Transmembrane</keyword>
<dbReference type="InterPro" id="IPR017853">
    <property type="entry name" value="GH"/>
</dbReference>
<dbReference type="AlphaFoldDB" id="A0A2M9D159"/>
<sequence>MPTTATPPSPTPATARRRALRAPLLALTALVLLLALGFGLAGQIGGFLAISTTPVEPVPDTSAVAPVRADDPAPAITTVAVPDDVAVVQAAGELADAVASRGAPLPTVVTGPGSGAPGELAVSTGATLPAPAGGGADDEAYRASSDTAGWSLEAADARGAAAGLYRLADRVRTGHALLPADEDGVVVAPALATRLVDKGAAGVDDSPEAWGAGDPYSHNSGAFDDAILDDAPYVDADAFAGDAAELRDYVDRTLARGYDAIVLPGFLEYVTFSGVGDGHEVYAEDDPHVGRALAMREAWAPLWRYAHERGMRVYLSTDMLALSTPLEEYLDARGWDAQDARTWDVYAAGLRELFEETGVDGLMIRIGEGGAIYDNPGWDYWSELGVTTPDAVRRMLTAFLAVAEDADRDVIFRSWSVGVGAVGDMHTNPESYAAVLDGIDSPHLVVSTKLVAGDFYSWLPLNPTLDVGTQRRVVEFQARREFEAFGAVPNDLGSQLATALDHYRTANPQVEGAWTWTQDGGPWHAGPLSLYGRTGFWQLYDLNVYVAGRLAWDPDADPAQLTADWARATFSDDPATVHAVAQAMADSREAVTQGLYVAPFARTSTRALGLEPPPMMWIFEWDILTGDSAALDSIYSVVRDSGPGAVDDAIAQGAAAVATAEGMRATIAGTDAATWTDPASRRQMLDALDYEVDLLRMLSAYRTLVLRHAQWLDTGSATVLAQRDAAREAWDVARADHLDRYGDDVALPAYTVTAADLGTARADRDPAAARWARTLLVVLVVALALGTAPAQRLLVRRGRRLPGAGAARALWVGATRPWRLADEGAGLGRADRVLLVAVPVLALVASRVVYTWALAPAHLALVLGAWAVFGLVLLLAGGRRGVRPLVAAVGGAAVARTVVLLVALSPRGPGGYWFGFWTAPGARTAYVTVAFAGFAWVLVCAAFALRVAGFSRAGAVGRVLAAGAAPLVLGGLGVAALGTEHALTVWNDQMALLPWGLSRILGITVHLGIPTDLPLLVAALGATVLAAVAVAWLVLRAVGARRRSA</sequence>
<feature type="transmembrane region" description="Helical" evidence="1">
    <location>
        <begin position="885"/>
        <end position="905"/>
    </location>
</feature>
<keyword evidence="1" id="KW-0472">Membrane</keyword>
<gene>
    <name evidence="3" type="ORF">CLV28_1039</name>
</gene>
<dbReference type="GO" id="GO:0005576">
    <property type="term" value="C:extracellular region"/>
    <property type="evidence" value="ECO:0007669"/>
    <property type="project" value="InterPro"/>
</dbReference>
<keyword evidence="1" id="KW-1133">Transmembrane helix</keyword>
<feature type="transmembrane region" description="Helical" evidence="1">
    <location>
        <begin position="859"/>
        <end position="878"/>
    </location>
</feature>
<keyword evidence="4" id="KW-1185">Reference proteome</keyword>
<dbReference type="RefSeq" id="WP_239073294.1">
    <property type="nucleotide sequence ID" value="NZ_BOOX01000010.1"/>
</dbReference>
<dbReference type="EMBL" id="PGFE01000001">
    <property type="protein sequence ID" value="PJJ77813.1"/>
    <property type="molecule type" value="Genomic_DNA"/>
</dbReference>
<protein>
    <submittedName>
        <fullName evidence="3">Glycosyl hydrolase family 67</fullName>
    </submittedName>
</protein>
<feature type="transmembrane region" description="Helical" evidence="1">
    <location>
        <begin position="1015"/>
        <end position="1035"/>
    </location>
</feature>
<keyword evidence="3" id="KW-0378">Hydrolase</keyword>
<feature type="transmembrane region" description="Helical" evidence="1">
    <location>
        <begin position="959"/>
        <end position="978"/>
    </location>
</feature>
<feature type="domain" description="Glycosyl hydrolase family 67 C-terminal" evidence="2">
    <location>
        <begin position="540"/>
        <end position="593"/>
    </location>
</feature>
<evidence type="ECO:0000259" key="2">
    <source>
        <dbReference type="Pfam" id="PF07477"/>
    </source>
</evidence>
<feature type="transmembrane region" description="Helical" evidence="1">
    <location>
        <begin position="771"/>
        <end position="790"/>
    </location>
</feature>
<evidence type="ECO:0000256" key="1">
    <source>
        <dbReference type="SAM" id="Phobius"/>
    </source>
</evidence>
<evidence type="ECO:0000313" key="3">
    <source>
        <dbReference type="EMBL" id="PJJ77813.1"/>
    </source>
</evidence>
<feature type="transmembrane region" description="Helical" evidence="1">
    <location>
        <begin position="925"/>
        <end position="947"/>
    </location>
</feature>
<comment type="caution">
    <text evidence="3">The sequence shown here is derived from an EMBL/GenBank/DDBJ whole genome shotgun (WGS) entry which is preliminary data.</text>
</comment>
<evidence type="ECO:0000313" key="4">
    <source>
        <dbReference type="Proteomes" id="UP000231693"/>
    </source>
</evidence>
<proteinExistence type="predicted"/>
<dbReference type="GO" id="GO:0046559">
    <property type="term" value="F:alpha-glucuronidase activity"/>
    <property type="evidence" value="ECO:0007669"/>
    <property type="project" value="InterPro"/>
</dbReference>
<feature type="transmembrane region" description="Helical" evidence="1">
    <location>
        <begin position="833"/>
        <end position="853"/>
    </location>
</feature>
<name>A0A2M9D159_9CELL</name>